<protein>
    <submittedName>
        <fullName evidence="2">Uncharacterized protein</fullName>
    </submittedName>
</protein>
<reference evidence="3 5" key="2">
    <citation type="submission" date="2019-11" db="EMBL/GenBank/DDBJ databases">
        <title>Using colonization assays and comparative genomics to discover symbiosis behaviors and factors in Vibrio fischeri.</title>
        <authorList>
            <person name="Bongrand C."/>
            <person name="Moriano-Gutierrez S."/>
            <person name="Arevalo P."/>
            <person name="Mcfall-Ngai M."/>
            <person name="Visick K."/>
            <person name="Polz M.F."/>
            <person name="Ruby E.G."/>
        </authorList>
    </citation>
    <scope>NUCLEOTIDE SEQUENCE [LARGE SCALE GENOMIC DNA]</scope>
    <source>
        <strain evidence="3">Emors.4.1</strain>
        <strain evidence="5">emors.4.1</strain>
    </source>
</reference>
<proteinExistence type="predicted"/>
<evidence type="ECO:0000313" key="4">
    <source>
        <dbReference type="Proteomes" id="UP000321787"/>
    </source>
</evidence>
<dbReference type="RefSeq" id="WP_155656655.1">
    <property type="nucleotide sequence ID" value="NZ_BJTZ01000074.1"/>
</dbReference>
<feature type="transmembrane region" description="Helical" evidence="1">
    <location>
        <begin position="32"/>
        <end position="51"/>
    </location>
</feature>
<gene>
    <name evidence="2" type="ORF">AFI02nite_41800</name>
    <name evidence="3" type="ORF">GNP88_19115</name>
</gene>
<evidence type="ECO:0000313" key="3">
    <source>
        <dbReference type="EMBL" id="MUK51228.1"/>
    </source>
</evidence>
<sequence>MFGWVKDKLKLIVTSVILIFLSWLFFKLFKEHSFYIMAVIAFNYFVYTKYIK</sequence>
<evidence type="ECO:0000313" key="2">
    <source>
        <dbReference type="EMBL" id="GEK16144.1"/>
    </source>
</evidence>
<keyword evidence="1" id="KW-0812">Transmembrane</keyword>
<feature type="transmembrane region" description="Helical" evidence="1">
    <location>
        <begin position="9"/>
        <end position="26"/>
    </location>
</feature>
<comment type="caution">
    <text evidence="2">The sequence shown here is derived from an EMBL/GenBank/DDBJ whole genome shotgun (WGS) entry which is preliminary data.</text>
</comment>
<reference evidence="2 4" key="1">
    <citation type="submission" date="2019-07" db="EMBL/GenBank/DDBJ databases">
        <title>Whole genome shotgun sequence of Aliivibrio fischeri NBRC 101058.</title>
        <authorList>
            <person name="Hosoyama A."/>
            <person name="Uohara A."/>
            <person name="Ohji S."/>
            <person name="Ichikawa N."/>
        </authorList>
    </citation>
    <scope>NUCLEOTIDE SEQUENCE [LARGE SCALE GENOMIC DNA]</scope>
    <source>
        <strain evidence="2 4">NBRC 101058</strain>
    </source>
</reference>
<accession>A0A510UNE4</accession>
<dbReference type="Proteomes" id="UP000321787">
    <property type="component" value="Unassembled WGS sequence"/>
</dbReference>
<dbReference type="AlphaFoldDB" id="A0A510UNE4"/>
<name>A0A510UNE4_ALIFS</name>
<dbReference type="Proteomes" id="UP000448038">
    <property type="component" value="Unassembled WGS sequence"/>
</dbReference>
<organism evidence="2 4">
    <name type="scientific">Aliivibrio fischeri</name>
    <name type="common">Vibrio fischeri</name>
    <dbReference type="NCBI Taxonomy" id="668"/>
    <lineage>
        <taxon>Bacteria</taxon>
        <taxon>Pseudomonadati</taxon>
        <taxon>Pseudomonadota</taxon>
        <taxon>Gammaproteobacteria</taxon>
        <taxon>Vibrionales</taxon>
        <taxon>Vibrionaceae</taxon>
        <taxon>Aliivibrio</taxon>
    </lineage>
</organism>
<dbReference type="EMBL" id="WOBN01000040">
    <property type="protein sequence ID" value="MUK51228.1"/>
    <property type="molecule type" value="Genomic_DNA"/>
</dbReference>
<evidence type="ECO:0000313" key="5">
    <source>
        <dbReference type="Proteomes" id="UP000448038"/>
    </source>
</evidence>
<keyword evidence="1" id="KW-0472">Membrane</keyword>
<dbReference type="EMBL" id="BJTZ01000074">
    <property type="protein sequence ID" value="GEK16144.1"/>
    <property type="molecule type" value="Genomic_DNA"/>
</dbReference>
<keyword evidence="1" id="KW-1133">Transmembrane helix</keyword>
<evidence type="ECO:0000256" key="1">
    <source>
        <dbReference type="SAM" id="Phobius"/>
    </source>
</evidence>